<organism evidence="2 3">
    <name type="scientific">Mucor velutinosus</name>
    <dbReference type="NCBI Taxonomy" id="708070"/>
    <lineage>
        <taxon>Eukaryota</taxon>
        <taxon>Fungi</taxon>
        <taxon>Fungi incertae sedis</taxon>
        <taxon>Mucoromycota</taxon>
        <taxon>Mucoromycotina</taxon>
        <taxon>Mucoromycetes</taxon>
        <taxon>Mucorales</taxon>
        <taxon>Mucorineae</taxon>
        <taxon>Mucoraceae</taxon>
        <taxon>Mucor</taxon>
    </lineage>
</organism>
<dbReference type="EMBL" id="JASEJX010000042">
    <property type="protein sequence ID" value="KAK4508968.1"/>
    <property type="molecule type" value="Genomic_DNA"/>
</dbReference>
<sequence>MATMKLLVRITSYTLNISNGKHPPQLNQDARDDDLVVNFSIDRTAASESLFYPMHGIQQQANEEVIAGDDNESDDNDDEGPRQGVVRNNVVASLASTLASVIL</sequence>
<name>A0AAN7D231_9FUNG</name>
<dbReference type="GeneID" id="89956927"/>
<accession>A0AAN7D231</accession>
<dbReference type="RefSeq" id="XP_064675634.1">
    <property type="nucleotide sequence ID" value="XM_064832406.1"/>
</dbReference>
<dbReference type="AlphaFoldDB" id="A0AAN7D231"/>
<protein>
    <submittedName>
        <fullName evidence="2">Uncharacterized protein</fullName>
    </submittedName>
</protein>
<feature type="compositionally biased region" description="Acidic residues" evidence="1">
    <location>
        <begin position="66"/>
        <end position="78"/>
    </location>
</feature>
<dbReference type="Proteomes" id="UP001304243">
    <property type="component" value="Unassembled WGS sequence"/>
</dbReference>
<feature type="region of interest" description="Disordered" evidence="1">
    <location>
        <begin position="63"/>
        <end position="87"/>
    </location>
</feature>
<keyword evidence="3" id="KW-1185">Reference proteome</keyword>
<reference evidence="2 3" key="1">
    <citation type="submission" date="2022-11" db="EMBL/GenBank/DDBJ databases">
        <title>Mucor velutinosus strain NIH1002 WGS.</title>
        <authorList>
            <person name="Subramanian P."/>
            <person name="Mullikin J.C."/>
            <person name="Segre J.A."/>
            <person name="Zelazny A.M."/>
        </authorList>
    </citation>
    <scope>NUCLEOTIDE SEQUENCE [LARGE SCALE GENOMIC DNA]</scope>
    <source>
        <strain evidence="2 3">NIH1002</strain>
    </source>
</reference>
<evidence type="ECO:0000313" key="3">
    <source>
        <dbReference type="Proteomes" id="UP001304243"/>
    </source>
</evidence>
<evidence type="ECO:0000256" key="1">
    <source>
        <dbReference type="SAM" id="MobiDB-lite"/>
    </source>
</evidence>
<evidence type="ECO:0000313" key="2">
    <source>
        <dbReference type="EMBL" id="KAK4508968.1"/>
    </source>
</evidence>
<proteinExistence type="predicted"/>
<comment type="caution">
    <text evidence="2">The sequence shown here is derived from an EMBL/GenBank/DDBJ whole genome shotgun (WGS) entry which is preliminary data.</text>
</comment>
<gene>
    <name evidence="2" type="ORF">ATC70_013241</name>
</gene>